<protein>
    <recommendedName>
        <fullName evidence="4">ParB/Sulfiredoxin domain-containing protein</fullName>
    </recommendedName>
</protein>
<dbReference type="RefSeq" id="WP_277442279.1">
    <property type="nucleotide sequence ID" value="NZ_JAKOAV010000002.1"/>
</dbReference>
<evidence type="ECO:0008006" key="4">
    <source>
        <dbReference type="Google" id="ProtNLM"/>
    </source>
</evidence>
<organism evidence="2 3">
    <name type="scientific">Pelotomaculum isophthalicicum JI</name>
    <dbReference type="NCBI Taxonomy" id="947010"/>
    <lineage>
        <taxon>Bacteria</taxon>
        <taxon>Bacillati</taxon>
        <taxon>Bacillota</taxon>
        <taxon>Clostridia</taxon>
        <taxon>Eubacteriales</taxon>
        <taxon>Desulfotomaculaceae</taxon>
        <taxon>Pelotomaculum</taxon>
    </lineage>
</organism>
<sequence>MQLLKYEEVVDLASDIIREKRLLPGDRIITCIIDGKHVVLEGNRRVCACQMLLNPTLVPLEYKKRFPKADSEELILNISQIKADVAPNRNMAENVLTKRHTEPGIQKWSPIAKMRRAARWFNHGETINEIASRLGASKPNVRRNVRDYHLLKYALDLPGWTQEEIDILKDEKLTVNPYTRFFTLSGVKELLKLSFNEREYPESGLPKKIFDDLIKCITKAFLLPLSDTGKPWANTRTTPEELFNNYPELSNYKLSLNKTLDDSSENENPKITENLRTQDEQNLQAGSIQQNESISKNNEINKLFRT</sequence>
<accession>A0A9X4H4W2</accession>
<reference evidence="2" key="1">
    <citation type="submission" date="2022-02" db="EMBL/GenBank/DDBJ databases">
        <authorList>
            <person name="Leng L."/>
        </authorList>
    </citation>
    <scope>NUCLEOTIDE SEQUENCE</scope>
    <source>
        <strain evidence="2">JI</strain>
    </source>
</reference>
<evidence type="ECO:0000313" key="3">
    <source>
        <dbReference type="Proteomes" id="UP001154312"/>
    </source>
</evidence>
<feature type="region of interest" description="Disordered" evidence="1">
    <location>
        <begin position="274"/>
        <end position="294"/>
    </location>
</feature>
<gene>
    <name evidence="2" type="ORF">L7E55_01840</name>
</gene>
<keyword evidence="3" id="KW-1185">Reference proteome</keyword>
<comment type="caution">
    <text evidence="2">The sequence shown here is derived from an EMBL/GenBank/DDBJ whole genome shotgun (WGS) entry which is preliminary data.</text>
</comment>
<evidence type="ECO:0000313" key="2">
    <source>
        <dbReference type="EMBL" id="MDF9407109.1"/>
    </source>
</evidence>
<dbReference type="EMBL" id="JAKOAV010000002">
    <property type="protein sequence ID" value="MDF9407109.1"/>
    <property type="molecule type" value="Genomic_DNA"/>
</dbReference>
<proteinExistence type="predicted"/>
<dbReference type="Proteomes" id="UP001154312">
    <property type="component" value="Unassembled WGS sequence"/>
</dbReference>
<evidence type="ECO:0000256" key="1">
    <source>
        <dbReference type="SAM" id="MobiDB-lite"/>
    </source>
</evidence>
<name>A0A9X4H4W2_9FIRM</name>
<dbReference type="AlphaFoldDB" id="A0A9X4H4W2"/>